<dbReference type="GO" id="GO:0003677">
    <property type="term" value="F:DNA binding"/>
    <property type="evidence" value="ECO:0007669"/>
    <property type="project" value="InterPro"/>
</dbReference>
<dbReference type="RefSeq" id="WP_237404874.1">
    <property type="nucleotide sequence ID" value="NZ_AP018365.1"/>
</dbReference>
<dbReference type="Gene3D" id="1.10.260.40">
    <property type="entry name" value="lambda repressor-like DNA-binding domains"/>
    <property type="match status" value="1"/>
</dbReference>
<dbReference type="SUPFAM" id="SSF47413">
    <property type="entry name" value="lambda repressor-like DNA-binding domains"/>
    <property type="match status" value="1"/>
</dbReference>
<evidence type="ECO:0000313" key="3">
    <source>
        <dbReference type="Proteomes" id="UP000595703"/>
    </source>
</evidence>
<reference evidence="2 3" key="4">
    <citation type="journal article" date="2020" name="Sci. Rep.">
        <title>beta-carboline chemical signals induce reveromycin production through a LuxR family regulator in Streptomyces sp. SN-593.</title>
        <authorList>
            <person name="Panthee S."/>
            <person name="Kito N."/>
            <person name="Hayashi T."/>
            <person name="Shimizu T."/>
            <person name="Ishikawa J."/>
            <person name="Hamamoto H."/>
            <person name="Osada H."/>
            <person name="Takahashi S."/>
        </authorList>
    </citation>
    <scope>NUCLEOTIDE SEQUENCE [LARGE SCALE GENOMIC DNA]</scope>
    <source>
        <strain evidence="2 3">SN-593</strain>
    </source>
</reference>
<proteinExistence type="predicted"/>
<accession>A0A7U3UV37</accession>
<evidence type="ECO:0000313" key="2">
    <source>
        <dbReference type="EMBL" id="BBA99296.1"/>
    </source>
</evidence>
<dbReference type="InterPro" id="IPR010982">
    <property type="entry name" value="Lambda_DNA-bd_dom_sf"/>
</dbReference>
<sequence length="280" mass="30515">MTTATTRVEMPDWAWQQAAVREALRARDMSAVLRAVQKYAGASQARIAAAVDMTQSRVNEIINGRREVSRLDVYERVADGLGMPDDARRLLGLAPSREARAGGVAFDLAAFPEVVRVYGSQAAAADEIQRHAATAAEIDVLAVRGLGLLALNDSLLRAGLTRREPPRVRVLLLDPDAPTVATRAAEIGESAESLAGGIRLSEARLRDLAPGRQLAVYRYRTLPTWRIIRLDSTMYLSAFTAGWEGHESAVYKVMSTPSGPLYAGFRRMLDALAEDAERTI</sequence>
<keyword evidence="3" id="KW-1185">Reference proteome</keyword>
<reference evidence="2 3" key="2">
    <citation type="journal article" date="2011" name="J. Antibiot.">
        <title>Furaquinocins I and J: novel polyketide isoprenoid hybrid compounds from Streptomyces reveromyceticus SN-593.</title>
        <authorList>
            <person name="Panthee S."/>
            <person name="Takahashi S."/>
            <person name="Takagi H."/>
            <person name="Nogawa T."/>
            <person name="Oowada E."/>
            <person name="Uramoto M."/>
            <person name="Osada H."/>
        </authorList>
    </citation>
    <scope>NUCLEOTIDE SEQUENCE [LARGE SCALE GENOMIC DNA]</scope>
    <source>
        <strain evidence="2 3">SN-593</strain>
    </source>
</reference>
<gene>
    <name evidence="2" type="ORF">RVR_5851</name>
</gene>
<reference evidence="2 3" key="3">
    <citation type="journal article" date="2011" name="Nat. Chem. Biol.">
        <title>Reveromycin A biosynthesis uses RevG and RevJ for stereospecific spiroacetal formation.</title>
        <authorList>
            <person name="Takahashi S."/>
            <person name="Toyoda A."/>
            <person name="Sekiyama Y."/>
            <person name="Takagi H."/>
            <person name="Nogawa T."/>
            <person name="Uramoto M."/>
            <person name="Suzuki R."/>
            <person name="Koshino H."/>
            <person name="Kumano T."/>
            <person name="Panthee S."/>
            <person name="Dairi T."/>
            <person name="Ishikawa J."/>
            <person name="Ikeda H."/>
            <person name="Sakaki Y."/>
            <person name="Osada H."/>
        </authorList>
    </citation>
    <scope>NUCLEOTIDE SEQUENCE [LARGE SCALE GENOMIC DNA]</scope>
    <source>
        <strain evidence="2 3">SN-593</strain>
    </source>
</reference>
<name>A0A7U3UV37_9ACTN</name>
<organism evidence="2 3">
    <name type="scientific">Actinacidiphila reveromycinica</name>
    <dbReference type="NCBI Taxonomy" id="659352"/>
    <lineage>
        <taxon>Bacteria</taxon>
        <taxon>Bacillati</taxon>
        <taxon>Actinomycetota</taxon>
        <taxon>Actinomycetes</taxon>
        <taxon>Kitasatosporales</taxon>
        <taxon>Streptomycetaceae</taxon>
        <taxon>Actinacidiphila</taxon>
    </lineage>
</organism>
<dbReference type="SMART" id="SM00530">
    <property type="entry name" value="HTH_XRE"/>
    <property type="match status" value="1"/>
</dbReference>
<protein>
    <submittedName>
        <fullName evidence="2">Putative transcriptional regulator</fullName>
    </submittedName>
</protein>
<dbReference type="AlphaFoldDB" id="A0A7U3UV37"/>
<dbReference type="EMBL" id="AP018365">
    <property type="protein sequence ID" value="BBA99296.1"/>
    <property type="molecule type" value="Genomic_DNA"/>
</dbReference>
<dbReference type="Proteomes" id="UP000595703">
    <property type="component" value="Chromosome"/>
</dbReference>
<dbReference type="InterPro" id="IPR001387">
    <property type="entry name" value="Cro/C1-type_HTH"/>
</dbReference>
<feature type="domain" description="HTH cro/C1-type" evidence="1">
    <location>
        <begin position="19"/>
        <end position="88"/>
    </location>
</feature>
<dbReference type="KEGG" id="arev:RVR_5851"/>
<dbReference type="CDD" id="cd00093">
    <property type="entry name" value="HTH_XRE"/>
    <property type="match status" value="1"/>
</dbReference>
<dbReference type="Pfam" id="PF13560">
    <property type="entry name" value="HTH_31"/>
    <property type="match status" value="1"/>
</dbReference>
<reference evidence="2 3" key="1">
    <citation type="journal article" date="2010" name="J. Bacteriol.">
        <title>Biochemical characterization of a novel indole prenyltransferase from Streptomyces sp. SN-593.</title>
        <authorList>
            <person name="Takahashi S."/>
            <person name="Takagi H."/>
            <person name="Toyoda A."/>
            <person name="Uramoto M."/>
            <person name="Nogawa T."/>
            <person name="Ueki M."/>
            <person name="Sakaki Y."/>
            <person name="Osada H."/>
        </authorList>
    </citation>
    <scope>NUCLEOTIDE SEQUENCE [LARGE SCALE GENOMIC DNA]</scope>
    <source>
        <strain evidence="2 3">SN-593</strain>
    </source>
</reference>
<evidence type="ECO:0000259" key="1">
    <source>
        <dbReference type="SMART" id="SM00530"/>
    </source>
</evidence>